<dbReference type="RefSeq" id="WP_129067724.1">
    <property type="nucleotide sequence ID" value="NZ_RDFA01000001.1"/>
</dbReference>
<dbReference type="Proteomes" id="UP000289691">
    <property type="component" value="Unassembled WGS sequence"/>
</dbReference>
<dbReference type="PANTHER" id="PTHR43072:SF60">
    <property type="entry name" value="L-2,4-DIAMINOBUTYRIC ACID ACETYLTRANSFERASE"/>
    <property type="match status" value="1"/>
</dbReference>
<dbReference type="InterPro" id="IPR016181">
    <property type="entry name" value="Acyl_CoA_acyltransferase"/>
</dbReference>
<evidence type="ECO:0000313" key="2">
    <source>
        <dbReference type="EMBL" id="RXK51870.1"/>
    </source>
</evidence>
<feature type="domain" description="N-acetyltransferase" evidence="1">
    <location>
        <begin position="14"/>
        <end position="161"/>
    </location>
</feature>
<keyword evidence="2" id="KW-0808">Transferase</keyword>
<dbReference type="GO" id="GO:0016747">
    <property type="term" value="F:acyltransferase activity, transferring groups other than amino-acyl groups"/>
    <property type="evidence" value="ECO:0007669"/>
    <property type="project" value="InterPro"/>
</dbReference>
<dbReference type="CDD" id="cd04301">
    <property type="entry name" value="NAT_SF"/>
    <property type="match status" value="1"/>
</dbReference>
<dbReference type="InterPro" id="IPR000182">
    <property type="entry name" value="GNAT_dom"/>
</dbReference>
<evidence type="ECO:0000259" key="1">
    <source>
        <dbReference type="PROSITE" id="PS51186"/>
    </source>
</evidence>
<comment type="caution">
    <text evidence="2">The sequence shown here is derived from an EMBL/GenBank/DDBJ whole genome shotgun (WGS) entry which is preliminary data.</text>
</comment>
<dbReference type="Gene3D" id="3.40.630.30">
    <property type="match status" value="1"/>
</dbReference>
<keyword evidence="3" id="KW-1185">Reference proteome</keyword>
<dbReference type="SUPFAM" id="SSF55729">
    <property type="entry name" value="Acyl-CoA N-acyltransferases (Nat)"/>
    <property type="match status" value="1"/>
</dbReference>
<dbReference type="Pfam" id="PF00583">
    <property type="entry name" value="Acetyltransf_1"/>
    <property type="match status" value="1"/>
</dbReference>
<gene>
    <name evidence="2" type="ORF">EAF64_04345</name>
</gene>
<reference evidence="2 3" key="1">
    <citation type="submission" date="2019-01" db="EMBL/GenBank/DDBJ databases">
        <title>Halorientalis sp. F13-25 a new haloarchaeum isolated from hypersaline water.</title>
        <authorList>
            <person name="Ana D.-V."/>
            <person name="Cristina S.-P."/>
            <person name="Antonio V."/>
        </authorList>
    </citation>
    <scope>NUCLEOTIDE SEQUENCE [LARGE SCALE GENOMIC DNA]</scope>
    <source>
        <strain evidence="2 3">F13-25</strain>
    </source>
</reference>
<dbReference type="OrthoDB" id="134118at2157"/>
<dbReference type="AlphaFoldDB" id="A0A498L0Q9"/>
<dbReference type="PROSITE" id="PS51186">
    <property type="entry name" value="GNAT"/>
    <property type="match status" value="1"/>
</dbReference>
<dbReference type="EMBL" id="RDFA01000001">
    <property type="protein sequence ID" value="RXK51870.1"/>
    <property type="molecule type" value="Genomic_DNA"/>
</dbReference>
<protein>
    <submittedName>
        <fullName evidence="2">N-acetyltransferase</fullName>
    </submittedName>
</protein>
<name>A0A498L0Q9_9EURY</name>
<proteinExistence type="predicted"/>
<sequence length="315" mass="34068">MADEGDGVGEDPTVHVRQARAADHDGIVAFTEDTWPDRDVSDYLPRVFPEWVESDGPGQRTFVATVDGDPAGVLQGVILSEYEAWAQGMRVAPDARGLGLAHRLTGAVFDWAVEQGATVCRNLVFSWNAQGMGTSRGIGFEPVSEFRWVHPEPVADASADTDHAVTDHADAAWIFWQRSDANRALYGLTLAPGESWAVRELRREGLQRLAEETRVFAVQKEGDGTRGMAYRVRDYEPGEGDERVAEYGVAAWADVPAARALFAAIARDAAAVGADRTRVLIPETARAVSDAAYAGIELGEEPDFVLEADLTGRGG</sequence>
<accession>A0A498L0Q9</accession>
<dbReference type="PANTHER" id="PTHR43072">
    <property type="entry name" value="N-ACETYLTRANSFERASE"/>
    <property type="match status" value="1"/>
</dbReference>
<organism evidence="2 3">
    <name type="scientific">Halorientalis pallida</name>
    <dbReference type="NCBI Taxonomy" id="2479928"/>
    <lineage>
        <taxon>Archaea</taxon>
        <taxon>Methanobacteriati</taxon>
        <taxon>Methanobacteriota</taxon>
        <taxon>Stenosarchaea group</taxon>
        <taxon>Halobacteria</taxon>
        <taxon>Halobacteriales</taxon>
        <taxon>Haloarculaceae</taxon>
        <taxon>Halorientalis</taxon>
    </lineage>
</organism>
<evidence type="ECO:0000313" key="3">
    <source>
        <dbReference type="Proteomes" id="UP000289691"/>
    </source>
</evidence>